<dbReference type="Proteomes" id="UP000692816">
    <property type="component" value="Unassembled WGS sequence"/>
</dbReference>
<name>A0ABS3ME88_9BRAD</name>
<proteinExistence type="predicted"/>
<keyword evidence="3" id="KW-1185">Reference proteome</keyword>
<feature type="compositionally biased region" description="Polar residues" evidence="1">
    <location>
        <begin position="71"/>
        <end position="80"/>
    </location>
</feature>
<reference evidence="2" key="1">
    <citation type="journal article" date="2021" name="Int. J. Syst. Evol. Microbiol.">
        <title>Bradyrhizobium septentrionale sp. nov. (sv. septentrionale) and Bradyrhizobium quebecense sp. nov. (sv. septentrionale) associated with legumes native to Canada possess rearranged symbiosis genes and numerous insertion sequences.</title>
        <authorList>
            <person name="Bromfield E.S.P."/>
            <person name="Cloutier S."/>
        </authorList>
    </citation>
    <scope>NUCLEOTIDE SEQUENCE</scope>
    <source>
        <strain evidence="2">12S5</strain>
    </source>
</reference>
<organism evidence="2 3">
    <name type="scientific">Bradyrhizobium quebecense</name>
    <dbReference type="NCBI Taxonomy" id="2748629"/>
    <lineage>
        <taxon>Bacteria</taxon>
        <taxon>Pseudomonadati</taxon>
        <taxon>Pseudomonadota</taxon>
        <taxon>Alphaproteobacteria</taxon>
        <taxon>Hyphomicrobiales</taxon>
        <taxon>Nitrobacteraceae</taxon>
        <taxon>Bradyrhizobium</taxon>
    </lineage>
</organism>
<evidence type="ECO:0000313" key="2">
    <source>
        <dbReference type="EMBL" id="MBO1429785.1"/>
    </source>
</evidence>
<protein>
    <submittedName>
        <fullName evidence="2">H-NS histone family protein</fullName>
    </submittedName>
</protein>
<gene>
    <name evidence="2" type="ORF">J4P68_10105</name>
</gene>
<feature type="compositionally biased region" description="Basic and acidic residues" evidence="1">
    <location>
        <begin position="94"/>
        <end position="107"/>
    </location>
</feature>
<dbReference type="EMBL" id="JAGEPA010000001">
    <property type="protein sequence ID" value="MBO1429785.1"/>
    <property type="molecule type" value="Genomic_DNA"/>
</dbReference>
<comment type="caution">
    <text evidence="2">The sequence shown here is derived from an EMBL/GenBank/DDBJ whole genome shotgun (WGS) entry which is preliminary data.</text>
</comment>
<feature type="region of interest" description="Disordered" evidence="1">
    <location>
        <begin position="88"/>
        <end position="107"/>
    </location>
</feature>
<evidence type="ECO:0000313" key="3">
    <source>
        <dbReference type="Proteomes" id="UP000692816"/>
    </source>
</evidence>
<sequence length="107" mass="12379">MAKQTKDISQMTVEEIAAYLKERKENEARDNWEKAVKAKAELEAYCIKTYNLTLAEIFTTPDKMPERRQYKNPQDGSLYSYSGRGKVPAWLKGQDGKPNPEYEVRSN</sequence>
<feature type="region of interest" description="Disordered" evidence="1">
    <location>
        <begin position="61"/>
        <end position="81"/>
    </location>
</feature>
<evidence type="ECO:0000256" key="1">
    <source>
        <dbReference type="SAM" id="MobiDB-lite"/>
    </source>
</evidence>
<accession>A0ABS3ME88</accession>
<dbReference type="RefSeq" id="WP_207832232.1">
    <property type="nucleotide sequence ID" value="NZ_CP088282.1"/>
</dbReference>